<reference evidence="3" key="1">
    <citation type="submission" date="2016-04" db="EMBL/GenBank/DDBJ databases">
        <authorList>
            <person name="Chen L."/>
            <person name="Zhuang W."/>
            <person name="Wang G."/>
        </authorList>
    </citation>
    <scope>NUCLEOTIDE SEQUENCE [LARGE SCALE GENOMIC DNA]</scope>
    <source>
        <strain evidence="3">208</strain>
    </source>
</reference>
<dbReference type="STRING" id="550983.A4R26_00945"/>
<name>A0A1V9GD99_9BACT</name>
<dbReference type="AlphaFoldDB" id="A0A1V9GD99"/>
<evidence type="ECO:0000256" key="1">
    <source>
        <dbReference type="SAM" id="SignalP"/>
    </source>
</evidence>
<feature type="signal peptide" evidence="1">
    <location>
        <begin position="1"/>
        <end position="18"/>
    </location>
</feature>
<comment type="caution">
    <text evidence="2">The sequence shown here is derived from an EMBL/GenBank/DDBJ whole genome shotgun (WGS) entry which is preliminary data.</text>
</comment>
<keyword evidence="3" id="KW-1185">Reference proteome</keyword>
<evidence type="ECO:0000313" key="3">
    <source>
        <dbReference type="Proteomes" id="UP000192276"/>
    </source>
</evidence>
<protein>
    <submittedName>
        <fullName evidence="2">Uncharacterized protein</fullName>
    </submittedName>
</protein>
<dbReference type="OrthoDB" id="659794at2"/>
<keyword evidence="1" id="KW-0732">Signal</keyword>
<feature type="chain" id="PRO_5012980729" evidence="1">
    <location>
        <begin position="19"/>
        <end position="244"/>
    </location>
</feature>
<dbReference type="EMBL" id="LWBP01000001">
    <property type="protein sequence ID" value="OQP68406.1"/>
    <property type="molecule type" value="Genomic_DNA"/>
</dbReference>
<evidence type="ECO:0000313" key="2">
    <source>
        <dbReference type="EMBL" id="OQP68406.1"/>
    </source>
</evidence>
<sequence>MRIIRSLPIQLSALLVMAGLVKVTGQPASNTFLASRELMNIKRTLQDTSHKSFQGTYVIAYNDGTSNTLHYHYRVCGNRMHVVSDDSSEFIQSGLYYLLLKHNRQRATLSPPVDVFKYLLQVDIMGASFNKSYVSGMAVADTGGYKKLSYLFKPESPYRQYDIIYDKTSYLIQAIQYSFNTTGAVAAPAGSKMPFTVTISFGNYRVGGFTDSAFLTDSYFIWSKGKAGMVAPYTSYQLINTLNR</sequence>
<gene>
    <name evidence="2" type="ORF">A4R26_00945</name>
</gene>
<proteinExistence type="predicted"/>
<organism evidence="2 3">
    <name type="scientific">Niastella populi</name>
    <dbReference type="NCBI Taxonomy" id="550983"/>
    <lineage>
        <taxon>Bacteria</taxon>
        <taxon>Pseudomonadati</taxon>
        <taxon>Bacteroidota</taxon>
        <taxon>Chitinophagia</taxon>
        <taxon>Chitinophagales</taxon>
        <taxon>Chitinophagaceae</taxon>
        <taxon>Niastella</taxon>
    </lineage>
</organism>
<dbReference type="RefSeq" id="WP_081158716.1">
    <property type="nucleotide sequence ID" value="NZ_LWBP01000001.1"/>
</dbReference>
<accession>A0A1V9GD99</accession>
<dbReference type="Proteomes" id="UP000192276">
    <property type="component" value="Unassembled WGS sequence"/>
</dbReference>